<dbReference type="GO" id="GO:0003677">
    <property type="term" value="F:DNA binding"/>
    <property type="evidence" value="ECO:0007669"/>
    <property type="project" value="UniProtKB-KW"/>
</dbReference>
<dbReference type="PANTHER" id="PTHR30346">
    <property type="entry name" value="TRANSCRIPTIONAL DUAL REGULATOR HCAR-RELATED"/>
    <property type="match status" value="1"/>
</dbReference>
<evidence type="ECO:0000313" key="10">
    <source>
        <dbReference type="Proteomes" id="UP000249300"/>
    </source>
</evidence>
<evidence type="ECO:0000256" key="4">
    <source>
        <dbReference type="ARBA" id="ARBA00023159"/>
    </source>
</evidence>
<dbReference type="CDD" id="cd08411">
    <property type="entry name" value="PBP2_OxyR"/>
    <property type="match status" value="1"/>
</dbReference>
<name>A0A0A2FV08_9PORP</name>
<feature type="domain" description="HTH lysR-type" evidence="6">
    <location>
        <begin position="1"/>
        <end position="58"/>
    </location>
</feature>
<dbReference type="GO" id="GO:0003700">
    <property type="term" value="F:DNA-binding transcription factor activity"/>
    <property type="evidence" value="ECO:0007669"/>
    <property type="project" value="InterPro"/>
</dbReference>
<dbReference type="InterPro" id="IPR036390">
    <property type="entry name" value="WH_DNA-bd_sf"/>
</dbReference>
<dbReference type="FunFam" id="1.10.10.10:FF:000001">
    <property type="entry name" value="LysR family transcriptional regulator"/>
    <property type="match status" value="1"/>
</dbReference>
<protein>
    <submittedName>
        <fullName evidence="8">Morphology and auto-aggregation control protein</fullName>
    </submittedName>
    <submittedName>
        <fullName evidence="7">Transcriptional regulator</fullName>
    </submittedName>
</protein>
<keyword evidence="4" id="KW-0010">Activator</keyword>
<dbReference type="Gene3D" id="3.40.190.10">
    <property type="entry name" value="Periplasmic binding protein-like II"/>
    <property type="match status" value="2"/>
</dbReference>
<evidence type="ECO:0000313" key="7">
    <source>
        <dbReference type="EMBL" id="KGN94961.1"/>
    </source>
</evidence>
<dbReference type="GO" id="GO:0032993">
    <property type="term" value="C:protein-DNA complex"/>
    <property type="evidence" value="ECO:0007669"/>
    <property type="project" value="TreeGrafter"/>
</dbReference>
<dbReference type="RefSeq" id="WP_023940610.1">
    <property type="nucleotide sequence ID" value="NZ_JQJB01000006.1"/>
</dbReference>
<sequence length="308" mass="35009">MTLQQLEYILALERNRHFAKAAIDCDVTQPTLSAMIQKLESELEVKLFDRNRGGIQPTPIGKKVIAQASIVLREASKITDLIAEEQDSLHGNLRIAILPTIAPFLLPRLGQSLFKALPKVSFEISERKTSQCLSGLMDNEIDVAIIASKAKTEGLDDTLLYYEEFFGYVSEQEPLYNSPTIRSTEVDGSRLWLLDEGHCFRDQLVRFCQLKSFINKSRNYTNGSLSTFMHMVESGAGMTFIPELALDRLSPEQSKLVRPFTIPKPTREIRLCYREDFVRKRILGEIERMLRASVPKSMHELKTGQQLV</sequence>
<dbReference type="InterPro" id="IPR005119">
    <property type="entry name" value="LysR_subst-bd"/>
</dbReference>
<evidence type="ECO:0000313" key="9">
    <source>
        <dbReference type="Proteomes" id="UP000030136"/>
    </source>
</evidence>
<dbReference type="InterPro" id="IPR000847">
    <property type="entry name" value="LysR_HTH_N"/>
</dbReference>
<dbReference type="Gene3D" id="1.10.10.10">
    <property type="entry name" value="Winged helix-like DNA-binding domain superfamily/Winged helix DNA-binding domain"/>
    <property type="match status" value="1"/>
</dbReference>
<dbReference type="InterPro" id="IPR036388">
    <property type="entry name" value="WH-like_DNA-bd_sf"/>
</dbReference>
<evidence type="ECO:0000259" key="6">
    <source>
        <dbReference type="PROSITE" id="PS50931"/>
    </source>
</evidence>
<reference evidence="8 10" key="2">
    <citation type="submission" date="2018-06" db="EMBL/GenBank/DDBJ databases">
        <authorList>
            <consortium name="Pathogen Informatics"/>
            <person name="Doyle S."/>
        </authorList>
    </citation>
    <scope>NUCLEOTIDE SEQUENCE [LARGE SCALE GENOMIC DNA]</scope>
    <source>
        <strain evidence="8 10">NCTC12858</strain>
    </source>
</reference>
<dbReference type="OrthoDB" id="9803735at2"/>
<comment type="similarity">
    <text evidence="1">Belongs to the LysR transcriptional regulatory family.</text>
</comment>
<dbReference type="Proteomes" id="UP000249300">
    <property type="component" value="Chromosome 1"/>
</dbReference>
<evidence type="ECO:0000256" key="1">
    <source>
        <dbReference type="ARBA" id="ARBA00009437"/>
    </source>
</evidence>
<reference evidence="7 9" key="1">
    <citation type="submission" date="2014-08" db="EMBL/GenBank/DDBJ databases">
        <title>Porphyromonas crevioricanis strain:COT-253_OH1447 Genome sequencing.</title>
        <authorList>
            <person name="Wallis C."/>
            <person name="Deusch O."/>
            <person name="O'Flynn C."/>
            <person name="Davis I."/>
            <person name="Jospin G."/>
            <person name="Darling A.E."/>
            <person name="Coil D.A."/>
            <person name="Alexiev A."/>
            <person name="Horsfall A."/>
            <person name="Kirkwood N."/>
            <person name="Harris S."/>
            <person name="Eisen J.A."/>
        </authorList>
    </citation>
    <scope>NUCLEOTIDE SEQUENCE [LARGE SCALE GENOMIC DNA]</scope>
    <source>
        <strain evidence="9">COT-253 OH1447</strain>
        <strain evidence="7">COT-253_OH1447</strain>
    </source>
</reference>
<evidence type="ECO:0000256" key="2">
    <source>
        <dbReference type="ARBA" id="ARBA00023015"/>
    </source>
</evidence>
<dbReference type="SUPFAM" id="SSF46785">
    <property type="entry name" value="Winged helix' DNA-binding domain"/>
    <property type="match status" value="1"/>
</dbReference>
<gene>
    <name evidence="8" type="primary">oxyR</name>
    <name evidence="7" type="ORF">HQ38_05440</name>
    <name evidence="8" type="ORF">NCTC12858_00433</name>
</gene>
<dbReference type="Proteomes" id="UP000030136">
    <property type="component" value="Unassembled WGS sequence"/>
</dbReference>
<dbReference type="AlphaFoldDB" id="A0A0A2FV08"/>
<dbReference type="PROSITE" id="PS50931">
    <property type="entry name" value="HTH_LYSR"/>
    <property type="match status" value="1"/>
</dbReference>
<dbReference type="EMBL" id="LS483447">
    <property type="protein sequence ID" value="SQH72609.1"/>
    <property type="molecule type" value="Genomic_DNA"/>
</dbReference>
<dbReference type="SUPFAM" id="SSF53850">
    <property type="entry name" value="Periplasmic binding protein-like II"/>
    <property type="match status" value="1"/>
</dbReference>
<dbReference type="STRING" id="393921.HQ45_05270"/>
<dbReference type="Pfam" id="PF03466">
    <property type="entry name" value="LysR_substrate"/>
    <property type="match status" value="1"/>
</dbReference>
<dbReference type="Pfam" id="PF00126">
    <property type="entry name" value="HTH_1"/>
    <property type="match status" value="1"/>
</dbReference>
<proteinExistence type="inferred from homology"/>
<keyword evidence="10" id="KW-1185">Reference proteome</keyword>
<keyword evidence="3" id="KW-0238">DNA-binding</keyword>
<dbReference type="PANTHER" id="PTHR30346:SF26">
    <property type="entry name" value="HYDROGEN PEROXIDE-INDUCIBLE GENES ACTIVATOR"/>
    <property type="match status" value="1"/>
</dbReference>
<keyword evidence="2" id="KW-0805">Transcription regulation</keyword>
<keyword evidence="5" id="KW-0804">Transcription</keyword>
<accession>A0A0A2FV08</accession>
<evidence type="ECO:0000313" key="8">
    <source>
        <dbReference type="EMBL" id="SQH72609.1"/>
    </source>
</evidence>
<dbReference type="KEGG" id="pcre:NCTC12858_00433"/>
<evidence type="ECO:0000256" key="5">
    <source>
        <dbReference type="ARBA" id="ARBA00023163"/>
    </source>
</evidence>
<organism evidence="7 9">
    <name type="scientific">Porphyromonas crevioricanis</name>
    <dbReference type="NCBI Taxonomy" id="393921"/>
    <lineage>
        <taxon>Bacteria</taxon>
        <taxon>Pseudomonadati</taxon>
        <taxon>Bacteroidota</taxon>
        <taxon>Bacteroidia</taxon>
        <taxon>Bacteroidales</taxon>
        <taxon>Porphyromonadaceae</taxon>
        <taxon>Porphyromonas</taxon>
    </lineage>
</organism>
<dbReference type="PRINTS" id="PR00039">
    <property type="entry name" value="HTHLYSR"/>
</dbReference>
<dbReference type="EMBL" id="JQJC01000014">
    <property type="protein sequence ID" value="KGN94961.1"/>
    <property type="molecule type" value="Genomic_DNA"/>
</dbReference>
<dbReference type="eggNOG" id="COG0583">
    <property type="taxonomic scope" value="Bacteria"/>
</dbReference>
<evidence type="ECO:0000256" key="3">
    <source>
        <dbReference type="ARBA" id="ARBA00023125"/>
    </source>
</evidence>